<dbReference type="RefSeq" id="WP_006282381.1">
    <property type="nucleotide sequence ID" value="NZ_BPTR01000001.1"/>
</dbReference>
<organism evidence="2 5">
    <name type="scientific">Segatella bryantii</name>
    <name type="common">Prevotella bryantii</name>
    <dbReference type="NCBI Taxonomy" id="77095"/>
    <lineage>
        <taxon>Bacteria</taxon>
        <taxon>Pseudomonadati</taxon>
        <taxon>Bacteroidota</taxon>
        <taxon>Bacteroidia</taxon>
        <taxon>Bacteroidales</taxon>
        <taxon>Prevotellaceae</taxon>
        <taxon>Segatella</taxon>
    </lineage>
</organism>
<feature type="transmembrane region" description="Helical" evidence="1">
    <location>
        <begin position="88"/>
        <end position="111"/>
    </location>
</feature>
<evidence type="ECO:0000313" key="4">
    <source>
        <dbReference type="Proteomes" id="UP000216189"/>
    </source>
</evidence>
<gene>
    <name evidence="3" type="ORF">CIK91_12485</name>
    <name evidence="2" type="ORF">PRRU23_08810</name>
</gene>
<keyword evidence="1" id="KW-0812">Transmembrane</keyword>
<evidence type="ECO:0000313" key="2">
    <source>
        <dbReference type="EMBL" id="GJG27181.1"/>
    </source>
</evidence>
<keyword evidence="1" id="KW-1133">Transmembrane helix</keyword>
<dbReference type="Proteomes" id="UP000887043">
    <property type="component" value="Unassembled WGS sequence"/>
</dbReference>
<dbReference type="GeneID" id="72479769"/>
<keyword evidence="1" id="KW-0472">Membrane</keyword>
<evidence type="ECO:0000313" key="5">
    <source>
        <dbReference type="Proteomes" id="UP000887043"/>
    </source>
</evidence>
<dbReference type="Proteomes" id="UP000216189">
    <property type="component" value="Unassembled WGS sequence"/>
</dbReference>
<reference evidence="2" key="2">
    <citation type="submission" date="2021-08" db="EMBL/GenBank/DDBJ databases">
        <title>Prevotella lacticifex sp. nov., isolated from rumen of cow.</title>
        <authorList>
            <person name="Shinkai T."/>
            <person name="Ikeyama N."/>
            <person name="Kumagai M."/>
            <person name="Ohmori H."/>
            <person name="Sakamoto M."/>
            <person name="Ohkuma M."/>
            <person name="Mitsumori M."/>
        </authorList>
    </citation>
    <scope>NUCLEOTIDE SEQUENCE</scope>
    <source>
        <strain evidence="2">DSM 11371</strain>
    </source>
</reference>
<proteinExistence type="predicted"/>
<protein>
    <submittedName>
        <fullName evidence="2">Uncharacterized protein</fullName>
    </submittedName>
</protein>
<dbReference type="EMBL" id="NPJF01000064">
    <property type="protein sequence ID" value="OYP53471.1"/>
    <property type="molecule type" value="Genomic_DNA"/>
</dbReference>
<dbReference type="AlphaFoldDB" id="A0AA37HVG1"/>
<dbReference type="EMBL" id="BPTR01000001">
    <property type="protein sequence ID" value="GJG27181.1"/>
    <property type="molecule type" value="Genomic_DNA"/>
</dbReference>
<feature type="transmembrane region" description="Helical" evidence="1">
    <location>
        <begin position="64"/>
        <end position="82"/>
    </location>
</feature>
<sequence length="139" mass="16066">MRLKETNKILDDFEHSVTNRIRACEGRTGFPVMEDYGITRAELDSYLFDKQAIIDSEGSERTRYTWVGILMVIPIVVMSTIPEDNLPLGRWTIIMAILVGLLLCLIKWCIVKVMIRTKLNKISNPSIDRYIDDVLNYQL</sequence>
<comment type="caution">
    <text evidence="2">The sequence shown here is derived from an EMBL/GenBank/DDBJ whole genome shotgun (WGS) entry which is preliminary data.</text>
</comment>
<evidence type="ECO:0000313" key="3">
    <source>
        <dbReference type="EMBL" id="OYP53471.1"/>
    </source>
</evidence>
<reference evidence="3 4" key="1">
    <citation type="submission" date="2017-08" db="EMBL/GenBank/DDBJ databases">
        <title>Comparative genomics of non-oral Prevotella species.</title>
        <authorList>
            <person name="Accetto T."/>
            <person name="Nograsek B."/>
            <person name="Avgustin G."/>
        </authorList>
    </citation>
    <scope>NUCLEOTIDE SEQUENCE [LARGE SCALE GENOMIC DNA]</scope>
    <source>
        <strain evidence="3 4">TC1-1</strain>
    </source>
</reference>
<evidence type="ECO:0000256" key="1">
    <source>
        <dbReference type="SAM" id="Phobius"/>
    </source>
</evidence>
<name>A0AA37HVG1_SEGBR</name>
<keyword evidence="4" id="KW-1185">Reference proteome</keyword>
<accession>A0AA37HVG1</accession>